<dbReference type="AlphaFoldDB" id="A0A0Q2SH22"/>
<dbReference type="NCBIfam" id="NF008244">
    <property type="entry name" value="PRK11020.1"/>
    <property type="match status" value="1"/>
</dbReference>
<evidence type="ECO:0008006" key="4">
    <source>
        <dbReference type="Google" id="ProtNLM"/>
    </source>
</evidence>
<proteinExistence type="predicted"/>
<organism evidence="2 3">
    <name type="scientific">Vibrio furnissii</name>
    <dbReference type="NCBI Taxonomy" id="29494"/>
    <lineage>
        <taxon>Bacteria</taxon>
        <taxon>Pseudomonadati</taxon>
        <taxon>Pseudomonadota</taxon>
        <taxon>Gammaproteobacteria</taxon>
        <taxon>Vibrionales</taxon>
        <taxon>Vibrionaceae</taxon>
        <taxon>Vibrio</taxon>
    </lineage>
</organism>
<dbReference type="EMBL" id="LKHS01000004">
    <property type="protein sequence ID" value="KQH86979.1"/>
    <property type="molecule type" value="Genomic_DNA"/>
</dbReference>
<protein>
    <recommendedName>
        <fullName evidence="4">YibL family ribosome-associated protein</fullName>
    </recommendedName>
</protein>
<dbReference type="Gene3D" id="3.30.1370.150">
    <property type="entry name" value="Uncharacterised protein PF10928, DUF2810"/>
    <property type="match status" value="1"/>
</dbReference>
<sequence>MSLKNDIQQMHNRLDTCRHKLDAAKTRGDDAMISKFTDEVEELSKKLNGLKGKNDYETNKERKKLADMPFSREITKAEQADLGKLKKSVKGLVVVHPMTKVGKALRLEVMTGFAPKPF</sequence>
<dbReference type="FunCoup" id="A0A0Q2SH22">
    <property type="interactions" value="223"/>
</dbReference>
<dbReference type="Proteomes" id="UP000051221">
    <property type="component" value="Unassembled WGS sequence"/>
</dbReference>
<keyword evidence="3" id="KW-1185">Reference proteome</keyword>
<reference evidence="2 3" key="1">
    <citation type="submission" date="2015-08" db="EMBL/GenBank/DDBJ databases">
        <title>Antibacterial properties of a collection of Vibrionaceae strains.</title>
        <authorList>
            <person name="Giubergia S."/>
        </authorList>
    </citation>
    <scope>NUCLEOTIDE SEQUENCE [LARGE SCALE GENOMIC DNA]</scope>
    <source>
        <strain evidence="2 3">S0821</strain>
    </source>
</reference>
<gene>
    <name evidence="2" type="ORF">AMR76_04460</name>
</gene>
<dbReference type="InterPro" id="IPR021230">
    <property type="entry name" value="DUF2810"/>
</dbReference>
<dbReference type="RefSeq" id="WP_004727368.1">
    <property type="nucleotide sequence ID" value="NZ_CABLCD010000014.1"/>
</dbReference>
<dbReference type="InParanoid" id="A0A0Q2SH22"/>
<comment type="caution">
    <text evidence="2">The sequence shown here is derived from an EMBL/GenBank/DDBJ whole genome shotgun (WGS) entry which is preliminary data.</text>
</comment>
<accession>A0A0Q2SH22</accession>
<keyword evidence="1" id="KW-0175">Coiled coil</keyword>
<name>A0A0Q2SH22_VIBFU</name>
<evidence type="ECO:0000313" key="3">
    <source>
        <dbReference type="Proteomes" id="UP000051221"/>
    </source>
</evidence>
<evidence type="ECO:0000313" key="2">
    <source>
        <dbReference type="EMBL" id="KQH86979.1"/>
    </source>
</evidence>
<dbReference type="OMA" id="GFAPKEF"/>
<dbReference type="GeneID" id="50537417"/>
<evidence type="ECO:0000256" key="1">
    <source>
        <dbReference type="SAM" id="Coils"/>
    </source>
</evidence>
<dbReference type="Pfam" id="PF10928">
    <property type="entry name" value="DUF2810"/>
    <property type="match status" value="1"/>
</dbReference>
<feature type="coiled-coil region" evidence="1">
    <location>
        <begin position="7"/>
        <end position="53"/>
    </location>
</feature>